<dbReference type="Gene3D" id="3.40.50.300">
    <property type="entry name" value="P-loop containing nucleotide triphosphate hydrolases"/>
    <property type="match status" value="1"/>
</dbReference>
<dbReference type="Pfam" id="PF00005">
    <property type="entry name" value="ABC_tran"/>
    <property type="match status" value="1"/>
</dbReference>
<proteinExistence type="inferred from homology"/>
<comment type="caution">
    <text evidence="5">The sequence shown here is derived from an EMBL/GenBank/DDBJ whole genome shotgun (WGS) entry which is preliminary data.</text>
</comment>
<dbReference type="CDD" id="cd03228">
    <property type="entry name" value="ABCC_MRP_Like"/>
    <property type="match status" value="1"/>
</dbReference>
<name>A0A9W8MWQ3_9AGAR</name>
<dbReference type="PROSITE" id="PS50893">
    <property type="entry name" value="ABC_TRANSPORTER_2"/>
    <property type="match status" value="1"/>
</dbReference>
<evidence type="ECO:0000259" key="4">
    <source>
        <dbReference type="PROSITE" id="PS50893"/>
    </source>
</evidence>
<evidence type="ECO:0000256" key="1">
    <source>
        <dbReference type="ARBA" id="ARBA00022741"/>
    </source>
</evidence>
<protein>
    <recommendedName>
        <fullName evidence="4">ABC transporter domain-containing protein</fullName>
    </recommendedName>
</protein>
<dbReference type="EMBL" id="JANKHO010000550">
    <property type="protein sequence ID" value="KAJ3508569.1"/>
    <property type="molecule type" value="Genomic_DNA"/>
</dbReference>
<reference evidence="5" key="1">
    <citation type="submission" date="2022-07" db="EMBL/GenBank/DDBJ databases">
        <title>Genome Sequence of Agrocybe chaxingu.</title>
        <authorList>
            <person name="Buettner E."/>
        </authorList>
    </citation>
    <scope>NUCLEOTIDE SEQUENCE</scope>
    <source>
        <strain evidence="5">MP-N11</strain>
    </source>
</reference>
<dbReference type="InterPro" id="IPR039421">
    <property type="entry name" value="Type_1_exporter"/>
</dbReference>
<organism evidence="5 6">
    <name type="scientific">Agrocybe chaxingu</name>
    <dbReference type="NCBI Taxonomy" id="84603"/>
    <lineage>
        <taxon>Eukaryota</taxon>
        <taxon>Fungi</taxon>
        <taxon>Dikarya</taxon>
        <taxon>Basidiomycota</taxon>
        <taxon>Agaricomycotina</taxon>
        <taxon>Agaricomycetes</taxon>
        <taxon>Agaricomycetidae</taxon>
        <taxon>Agaricales</taxon>
        <taxon>Agaricineae</taxon>
        <taxon>Strophariaceae</taxon>
        <taxon>Agrocybe</taxon>
    </lineage>
</organism>
<dbReference type="InterPro" id="IPR027417">
    <property type="entry name" value="P-loop_NTPase"/>
</dbReference>
<keyword evidence="2" id="KW-0067">ATP-binding</keyword>
<dbReference type="PANTHER" id="PTHR24221">
    <property type="entry name" value="ATP-BINDING CASSETTE SUB-FAMILY B"/>
    <property type="match status" value="1"/>
</dbReference>
<dbReference type="Proteomes" id="UP001148786">
    <property type="component" value="Unassembled WGS sequence"/>
</dbReference>
<dbReference type="GO" id="GO:0005524">
    <property type="term" value="F:ATP binding"/>
    <property type="evidence" value="ECO:0007669"/>
    <property type="project" value="UniProtKB-KW"/>
</dbReference>
<evidence type="ECO:0000313" key="6">
    <source>
        <dbReference type="Proteomes" id="UP001148786"/>
    </source>
</evidence>
<evidence type="ECO:0000256" key="3">
    <source>
        <dbReference type="ARBA" id="ARBA00024363"/>
    </source>
</evidence>
<dbReference type="SMART" id="SM00382">
    <property type="entry name" value="AAA"/>
    <property type="match status" value="1"/>
</dbReference>
<dbReference type="OrthoDB" id="6500128at2759"/>
<keyword evidence="6" id="KW-1185">Reference proteome</keyword>
<sequence length="653" mass="73227">MKNDSKQTVNANESKRDEIIVDEAQYGVWTLRVARSVQSRAEVYWNELKMAYPLFVRLLTDIYSVSPTLSNIFIACNIWDGTQDALRMHLSSSLLLKIEAGVISGVPDARGIATSVVLQLLCSTAFAYIGWHNSRALRKLKTEVTQHFKFTLMKEATSSSDISANDAWGAISKVISFFTELFKIASQLLLILHLSRTSGGLTFVLICVVKPVFSAMTYTTWLDKVCFAYASNTDFRRMMSLGTLAKDSYRQGVVSHNLGAWIIKEYQKIRKALAGITDEHPYYYFSRRDTPTYDMFAEVLGNLPIAHCAILAIFRPSAFSVASIAILQQSAVTLRYSLENIFRSAEEFRGAVHSIRRTYETTEVLNLMEDGDLAYPRVDEKEDWNGEKGMSFELKYGISQNPSSNSHLDSVLRDITFAYRGSEKNSNALNGISLRIKPGQLVVVVGANGSGKSTLIRILSRLYDPTDGTVLIDGRPSKDYRVRDLHRATTILSQENYVYPLTFANRREHRAGTILNAHVTHFHNNLHGNRGHPLMGELKKTTDISGGEKQRIVAARSFMRFKSGKIKFVAVDEPSAALDAVGELHLFNRLVDMRQGKTMVFVTHRFGHLTKHADLIVCMKDGLIVETGTHPELMEKNGGYAKLYDIQAQAFAN</sequence>
<comment type="similarity">
    <text evidence="3">Belongs to the ABC transporter superfamily. ABCB family. Heavy Metal importer (TC 3.A.1.210) subfamily.</text>
</comment>
<evidence type="ECO:0000256" key="2">
    <source>
        <dbReference type="ARBA" id="ARBA00022840"/>
    </source>
</evidence>
<dbReference type="PANTHER" id="PTHR24221:SF654">
    <property type="entry name" value="ATP-BINDING CASSETTE SUB-FAMILY B MEMBER 6"/>
    <property type="match status" value="1"/>
</dbReference>
<feature type="domain" description="ABC transporter" evidence="4">
    <location>
        <begin position="412"/>
        <end position="646"/>
    </location>
</feature>
<dbReference type="SUPFAM" id="SSF52540">
    <property type="entry name" value="P-loop containing nucleoside triphosphate hydrolases"/>
    <property type="match status" value="1"/>
</dbReference>
<evidence type="ECO:0000313" key="5">
    <source>
        <dbReference type="EMBL" id="KAJ3508569.1"/>
    </source>
</evidence>
<accession>A0A9W8MWQ3</accession>
<gene>
    <name evidence="5" type="ORF">NLJ89_g5683</name>
</gene>
<keyword evidence="1" id="KW-0547">Nucleotide-binding</keyword>
<dbReference type="GO" id="GO:0016887">
    <property type="term" value="F:ATP hydrolysis activity"/>
    <property type="evidence" value="ECO:0007669"/>
    <property type="project" value="InterPro"/>
</dbReference>
<dbReference type="InterPro" id="IPR003439">
    <property type="entry name" value="ABC_transporter-like_ATP-bd"/>
</dbReference>
<dbReference type="GO" id="GO:0042626">
    <property type="term" value="F:ATPase-coupled transmembrane transporter activity"/>
    <property type="evidence" value="ECO:0007669"/>
    <property type="project" value="TreeGrafter"/>
</dbReference>
<dbReference type="InterPro" id="IPR003593">
    <property type="entry name" value="AAA+_ATPase"/>
</dbReference>
<dbReference type="AlphaFoldDB" id="A0A9W8MWQ3"/>